<gene>
    <name evidence="2" type="ORF">A2610_02175</name>
</gene>
<accession>A0A1F8E2J0</accession>
<dbReference type="Proteomes" id="UP000179057">
    <property type="component" value="Unassembled WGS sequence"/>
</dbReference>
<reference evidence="2 3" key="1">
    <citation type="journal article" date="2016" name="Nat. Commun.">
        <title>Thousands of microbial genomes shed light on interconnected biogeochemical processes in an aquifer system.</title>
        <authorList>
            <person name="Anantharaman K."/>
            <person name="Brown C.T."/>
            <person name="Hug L.A."/>
            <person name="Sharon I."/>
            <person name="Castelle C.J."/>
            <person name="Probst A.J."/>
            <person name="Thomas B.C."/>
            <person name="Singh A."/>
            <person name="Wilkins M.J."/>
            <person name="Karaoz U."/>
            <person name="Brodie E.L."/>
            <person name="Williams K.H."/>
            <person name="Hubbard S.S."/>
            <person name="Banfield J.F."/>
        </authorList>
    </citation>
    <scope>NUCLEOTIDE SEQUENCE [LARGE SCALE GENOMIC DNA]</scope>
</reference>
<name>A0A1F8E2J0_9BACT</name>
<keyword evidence="1" id="KW-0732">Signal</keyword>
<feature type="signal peptide" evidence="1">
    <location>
        <begin position="1"/>
        <end position="21"/>
    </location>
</feature>
<feature type="chain" id="PRO_5009535292" evidence="1">
    <location>
        <begin position="22"/>
        <end position="121"/>
    </location>
</feature>
<evidence type="ECO:0000313" key="3">
    <source>
        <dbReference type="Proteomes" id="UP000179057"/>
    </source>
</evidence>
<comment type="caution">
    <text evidence="2">The sequence shown here is derived from an EMBL/GenBank/DDBJ whole genome shotgun (WGS) entry which is preliminary data.</text>
</comment>
<protein>
    <submittedName>
        <fullName evidence="2">Uncharacterized protein</fullName>
    </submittedName>
</protein>
<dbReference type="AlphaFoldDB" id="A0A1F8E2J0"/>
<organism evidence="2 3">
    <name type="scientific">Candidatus Wolfebacteria bacterium RIFOXYD1_FULL_48_65</name>
    <dbReference type="NCBI Taxonomy" id="1802561"/>
    <lineage>
        <taxon>Bacteria</taxon>
        <taxon>Candidatus Wolfeibacteriota</taxon>
    </lineage>
</organism>
<dbReference type="EMBL" id="MGIV01000010">
    <property type="protein sequence ID" value="OGM94957.1"/>
    <property type="molecule type" value="Genomic_DNA"/>
</dbReference>
<proteinExistence type="predicted"/>
<sequence>MKKVAMWMLLAVLFAAANVGAADRVEVFNGSLRVAQPAEQWQQTDVVVTPEAQKYPAQWKQAFKNPGTIVPVKTSVTPGAMIDMVHQQKDAVLELGVVLTGGQCHRHCPQKRKGYKLGTDL</sequence>
<evidence type="ECO:0000313" key="2">
    <source>
        <dbReference type="EMBL" id="OGM94957.1"/>
    </source>
</evidence>
<evidence type="ECO:0000256" key="1">
    <source>
        <dbReference type="SAM" id="SignalP"/>
    </source>
</evidence>